<evidence type="ECO:0000313" key="1">
    <source>
        <dbReference type="EMBL" id="CEA08786.1"/>
    </source>
</evidence>
<accession>A0A078MVB9</accession>
<gene>
    <name evidence="1" type="ORF">BN1051_02144</name>
</gene>
<name>A0A078MVB9_9MICC</name>
<dbReference type="AlphaFoldDB" id="A0A078MVB9"/>
<sequence>MGTAIAILVGSGLAEADSSWGVKLTDEGQRLKRSASKGSQGMRLIPGAISELLAARPLRRAPLDLPSAVFDPAREDYFDAARHRSDRTEKQRPGKRWWWPDRFGRYGR</sequence>
<dbReference type="EMBL" id="LN483071">
    <property type="protein sequence ID" value="CEA08786.1"/>
    <property type="molecule type" value="Genomic_DNA"/>
</dbReference>
<organism evidence="1">
    <name type="scientific">Arthrobacter saudimassiliensis</name>
    <dbReference type="NCBI Taxonomy" id="1461584"/>
    <lineage>
        <taxon>Bacteria</taxon>
        <taxon>Bacillati</taxon>
        <taxon>Actinomycetota</taxon>
        <taxon>Actinomycetes</taxon>
        <taxon>Micrococcales</taxon>
        <taxon>Micrococcaceae</taxon>
        <taxon>Arthrobacter</taxon>
    </lineage>
</organism>
<reference evidence="1" key="1">
    <citation type="submission" date="2014-07" db="EMBL/GenBank/DDBJ databases">
        <authorList>
            <person name="Urmite Genomes Urmite Genomes"/>
        </authorList>
    </citation>
    <scope>NUCLEOTIDE SEQUENCE</scope>
    <source>
        <strain evidence="1">11W110_air</strain>
    </source>
</reference>
<protein>
    <submittedName>
        <fullName evidence="1">Uncharacterized protein</fullName>
    </submittedName>
</protein>
<proteinExistence type="predicted"/>
<dbReference type="PATRIC" id="fig|1461584.3.peg.2119"/>